<keyword evidence="3" id="KW-1185">Reference proteome</keyword>
<keyword evidence="1" id="KW-1133">Transmembrane helix</keyword>
<gene>
    <name evidence="2" type="ORF">A6X21_00200</name>
</gene>
<evidence type="ECO:0000313" key="2">
    <source>
        <dbReference type="EMBL" id="ODA30344.1"/>
    </source>
</evidence>
<reference evidence="2 3" key="1">
    <citation type="submission" date="2016-05" db="EMBL/GenBank/DDBJ databases">
        <title>Genomic and physiological characterization of Planctopirus sp. isolated from fresh water lake.</title>
        <authorList>
            <person name="Subhash Y."/>
            <person name="Ramana C."/>
        </authorList>
    </citation>
    <scope>NUCLEOTIDE SEQUENCE [LARGE SCALE GENOMIC DNA]</scope>
    <source>
        <strain evidence="2 3">JC280</strain>
    </source>
</reference>
<protein>
    <submittedName>
        <fullName evidence="2">Uncharacterized protein</fullName>
    </submittedName>
</protein>
<evidence type="ECO:0000313" key="3">
    <source>
        <dbReference type="Proteomes" id="UP000094828"/>
    </source>
</evidence>
<comment type="caution">
    <text evidence="2">The sequence shown here is derived from an EMBL/GenBank/DDBJ whole genome shotgun (WGS) entry which is preliminary data.</text>
</comment>
<sequence length="468" mass="50306">MKTLLPLPRSARTFYRPNRTHGSRARAGVTLSEVLISLMIMGIGIVGLASLFPISVLKSVAATNMTNSAILSYNVRGMRNALSQVNTGAALWQPGLTATSITDNPARPTFILPSNPITRSQFPRLVFGCSTSGVLGNTEPVWASTGPITAADGTIWQPVSIANGYVVDPLGSFRMADVLAPNAGRFFGNDGTNALTVVPRFTGGATTLLQASQIATLPDSWLLQVESVDFAAPADNGDGTFTITFADQTGLNQIVNPAVTSSRMVMFDADMRRVEIRPISGTPAPTSTSLSFVGSLGFSPVKIRIETQELRYTWLTTTRVKADGTRNSDAVVFFRRQFGVNDERIQGAFFASYVDTSGAASSVIVVKYDENDPPKWKKGGYILDAGRMRWYRISQLEESFTSLAAAKPTDFPAASFYPTGLSSGSGTSYARIRIEGRVFENANDGSAVIMPNVVDVFPLNPVSIRDVQ</sequence>
<proteinExistence type="predicted"/>
<dbReference type="InterPro" id="IPR012902">
    <property type="entry name" value="N_methyl_site"/>
</dbReference>
<name>A0A1C3EAX3_9PLAN</name>
<evidence type="ECO:0000256" key="1">
    <source>
        <dbReference type="SAM" id="Phobius"/>
    </source>
</evidence>
<dbReference type="STRING" id="1841610.A6X21_00200"/>
<dbReference type="OrthoDB" id="208408at2"/>
<dbReference type="Proteomes" id="UP000094828">
    <property type="component" value="Unassembled WGS sequence"/>
</dbReference>
<accession>A0A1C3EAX3</accession>
<keyword evidence="1" id="KW-0472">Membrane</keyword>
<dbReference type="Pfam" id="PF07963">
    <property type="entry name" value="N_methyl"/>
    <property type="match status" value="1"/>
</dbReference>
<organism evidence="2 3">
    <name type="scientific">Planctopirus hydrillae</name>
    <dbReference type="NCBI Taxonomy" id="1841610"/>
    <lineage>
        <taxon>Bacteria</taxon>
        <taxon>Pseudomonadati</taxon>
        <taxon>Planctomycetota</taxon>
        <taxon>Planctomycetia</taxon>
        <taxon>Planctomycetales</taxon>
        <taxon>Planctomycetaceae</taxon>
        <taxon>Planctopirus</taxon>
    </lineage>
</organism>
<dbReference type="AlphaFoldDB" id="A0A1C3EAX3"/>
<feature type="transmembrane region" description="Helical" evidence="1">
    <location>
        <begin position="34"/>
        <end position="57"/>
    </location>
</feature>
<dbReference type="RefSeq" id="WP_068848507.1">
    <property type="nucleotide sequence ID" value="NZ_LYDR01000110.1"/>
</dbReference>
<keyword evidence="1" id="KW-0812">Transmembrane</keyword>
<dbReference type="EMBL" id="LYDR01000110">
    <property type="protein sequence ID" value="ODA30344.1"/>
    <property type="molecule type" value="Genomic_DNA"/>
</dbReference>